<dbReference type="AlphaFoldDB" id="A0AAD1T411"/>
<name>A0AAD1T411_PELCU</name>
<protein>
    <submittedName>
        <fullName evidence="1">Uncharacterized protein</fullName>
    </submittedName>
</protein>
<proteinExistence type="predicted"/>
<evidence type="ECO:0000313" key="2">
    <source>
        <dbReference type="Proteomes" id="UP001295444"/>
    </source>
</evidence>
<reference evidence="1" key="1">
    <citation type="submission" date="2022-03" db="EMBL/GenBank/DDBJ databases">
        <authorList>
            <person name="Alioto T."/>
            <person name="Alioto T."/>
            <person name="Gomez Garrido J."/>
        </authorList>
    </citation>
    <scope>NUCLEOTIDE SEQUENCE</scope>
</reference>
<gene>
    <name evidence="1" type="ORF">PECUL_23A002573</name>
</gene>
<dbReference type="EMBL" id="OW240921">
    <property type="protein sequence ID" value="CAH2318865.1"/>
    <property type="molecule type" value="Genomic_DNA"/>
</dbReference>
<evidence type="ECO:0000313" key="1">
    <source>
        <dbReference type="EMBL" id="CAH2318865.1"/>
    </source>
</evidence>
<organism evidence="1 2">
    <name type="scientific">Pelobates cultripes</name>
    <name type="common">Western spadefoot toad</name>
    <dbReference type="NCBI Taxonomy" id="61616"/>
    <lineage>
        <taxon>Eukaryota</taxon>
        <taxon>Metazoa</taxon>
        <taxon>Chordata</taxon>
        <taxon>Craniata</taxon>
        <taxon>Vertebrata</taxon>
        <taxon>Euteleostomi</taxon>
        <taxon>Amphibia</taxon>
        <taxon>Batrachia</taxon>
        <taxon>Anura</taxon>
        <taxon>Pelobatoidea</taxon>
        <taxon>Pelobatidae</taxon>
        <taxon>Pelobates</taxon>
    </lineage>
</organism>
<keyword evidence="2" id="KW-1185">Reference proteome</keyword>
<accession>A0AAD1T411</accession>
<sequence length="110" mass="12355">MVDTLELQLLPKPPATYLKAIKDLCARVWARLEQRNQQLSQHCLDGMDTLPANHTSASQQPRVHYHSPTQPLEEIPFHIAHIPANFFDNALSVWRQNVVACIRLHGAGGA</sequence>
<dbReference type="Proteomes" id="UP001295444">
    <property type="component" value="Chromosome 10"/>
</dbReference>